<dbReference type="Proteomes" id="UP001597391">
    <property type="component" value="Unassembled WGS sequence"/>
</dbReference>
<keyword evidence="1 3" id="KW-0547">Nucleotide-binding</keyword>
<accession>A0ABW5XDQ9</accession>
<dbReference type="Gene3D" id="3.40.50.300">
    <property type="entry name" value="P-loop containing nucleotide triphosphate hydrolases"/>
    <property type="match status" value="2"/>
</dbReference>
<proteinExistence type="predicted"/>
<dbReference type="PANTHER" id="PTHR22683:SF1">
    <property type="entry name" value="TYPE VII SECRETION SYSTEM PROTEIN ESSC"/>
    <property type="match status" value="1"/>
</dbReference>
<feature type="binding site" evidence="3">
    <location>
        <begin position="526"/>
        <end position="533"/>
    </location>
    <ligand>
        <name>ATP</name>
        <dbReference type="ChEBI" id="CHEBI:30616"/>
    </ligand>
</feature>
<gene>
    <name evidence="6" type="ORF">ACFSYH_04710</name>
</gene>
<dbReference type="InterPro" id="IPR050206">
    <property type="entry name" value="FtsK/SpoIIIE/SftA"/>
</dbReference>
<evidence type="ECO:0000256" key="3">
    <source>
        <dbReference type="PROSITE-ProRule" id="PRU00289"/>
    </source>
</evidence>
<evidence type="ECO:0000256" key="1">
    <source>
        <dbReference type="ARBA" id="ARBA00022741"/>
    </source>
</evidence>
<evidence type="ECO:0000256" key="4">
    <source>
        <dbReference type="SAM" id="Phobius"/>
    </source>
</evidence>
<dbReference type="RefSeq" id="WP_377465449.1">
    <property type="nucleotide sequence ID" value="NZ_JBHUOP010000002.1"/>
</dbReference>
<protein>
    <submittedName>
        <fullName evidence="6">FtsK/SpoIIIE domain-containing protein</fullName>
    </submittedName>
</protein>
<dbReference type="Pfam" id="PF01580">
    <property type="entry name" value="FtsK_SpoIIIE"/>
    <property type="match status" value="1"/>
</dbReference>
<name>A0ABW5XDQ9_9MICO</name>
<sequence>MSDDVTFEVVPFGTYCARRGASAPELVRSLTEHLQIPHLGLGAFRVGEQALRDSDSVGSWPLVHGATLTFSSSAQPDAAALALTKHALRVDTSELVPVLDIPGIRSGSGAMNNTSRVRASIRVAYLVTRTPTPARFAWLRWFLAVAHAIESVWLTIRLYAGGIRFRDGITLHRVGHGVRARSVTHVGAANKKVTQATERYELRAPLNPTAVDRALAALATSLPEESSSSKIGLLLSALVPFTMSVVLAVVMRQPYFLLFALTGPVLALVHLVSRRRVVPGQVEIRALPAWVQRGLHGQCVEALTTLLQLAVQGTVTLTQWPLLGLSPASSRRLATPHLGDHAFAVDLSIRLLSLASGGSSAGNASTRGSTRIGLVQAADTTPDMRDGVVPTVHVVTSRPQVIYGSWLRWLAPLLRIHESSQTVPDDPHHVMLHVDSIPDLRGLSGISDSGILDRWARALTAYLTVGSATAGLPRVAPFTQVWNPRTGAPPWRAEVEDSLVIPVGVRAQGPFTIDLVADGPHMLVAGTTGAGKSEFLQSLIVATATTYSAHDVNFMLIDYKGGAGLGRCHRLPHSCGMVTDLDPGETSRALAGLRAELKRRELRFRELGVGDITEFNRTVSRVDRIARIVVVVDEFRALSEEHPEFLTKLIRLAAQGRSLGIHLILATQRPAGAVGPELRANINLRISLRVADEQDSLDVLGVKDGAYLPVEVPGRFLARTGGARPTQAQAFYLDAAPPLPQHLVTLPGARGPDTPTADVPDVIGALISAHDARFGIRATRFWSPGLPSVFTGQQDTEVLHEAQVVALGAPEDSTGHQALTWEPTLGHLAVVGPSLRGRTSSLLSLAQCSPAGTRIHWVGPVTDHNQVKRALTSASAYLVNLVDSSNPYMVHALIQIISSTRATPGPAQSRTLLVIDDLNALRTTLETYDRGSGMELVENLLKIGPAQGIACAVSTARPITGGLQSLFGQRLILASGNVDTDATNAVPRELLPLPSHRGRAVWSTPNGTVVCQIRAPHLATQAAQCDSENHDEQRIWSLADVPASPTPGILTGPRPSAFDPTTVNAMIVAGARRSGRSTALDALATNWAGTPYGSRHIAGRGHHVGSDLEDLIGVLETGTPKIALIQIDDLDVVEATHGHLVQRLLDLALGAEITVHGSCTTAALHQSYRGALATLREYENVLLLCPDPAKDRELLGTSIVLAVDPRPHPGKAVLMLAGHISAARVDYGKGES</sequence>
<dbReference type="EMBL" id="JBHUOP010000002">
    <property type="protein sequence ID" value="MFD2839869.1"/>
    <property type="molecule type" value="Genomic_DNA"/>
</dbReference>
<feature type="transmembrane region" description="Helical" evidence="4">
    <location>
        <begin position="231"/>
        <end position="250"/>
    </location>
</feature>
<keyword evidence="4" id="KW-1133">Transmembrane helix</keyword>
<keyword evidence="4" id="KW-0812">Transmembrane</keyword>
<organism evidence="6 7">
    <name type="scientific">Populibacterium corticicola</name>
    <dbReference type="NCBI Taxonomy" id="1812826"/>
    <lineage>
        <taxon>Bacteria</taxon>
        <taxon>Bacillati</taxon>
        <taxon>Actinomycetota</taxon>
        <taxon>Actinomycetes</taxon>
        <taxon>Micrococcales</taxon>
        <taxon>Jonesiaceae</taxon>
        <taxon>Populibacterium</taxon>
    </lineage>
</organism>
<reference evidence="7" key="1">
    <citation type="journal article" date="2019" name="Int. J. Syst. Evol. Microbiol.">
        <title>The Global Catalogue of Microorganisms (GCM) 10K type strain sequencing project: providing services to taxonomists for standard genome sequencing and annotation.</title>
        <authorList>
            <consortium name="The Broad Institute Genomics Platform"/>
            <consortium name="The Broad Institute Genome Sequencing Center for Infectious Disease"/>
            <person name="Wu L."/>
            <person name="Ma J."/>
        </authorList>
    </citation>
    <scope>NUCLEOTIDE SEQUENCE [LARGE SCALE GENOMIC DNA]</scope>
    <source>
        <strain evidence="7">KCTC 33576</strain>
    </source>
</reference>
<evidence type="ECO:0000313" key="6">
    <source>
        <dbReference type="EMBL" id="MFD2839869.1"/>
    </source>
</evidence>
<dbReference type="SUPFAM" id="SSF52540">
    <property type="entry name" value="P-loop containing nucleoside triphosphate hydrolases"/>
    <property type="match status" value="2"/>
</dbReference>
<keyword evidence="2 3" id="KW-0067">ATP-binding</keyword>
<evidence type="ECO:0000313" key="7">
    <source>
        <dbReference type="Proteomes" id="UP001597391"/>
    </source>
</evidence>
<comment type="caution">
    <text evidence="6">The sequence shown here is derived from an EMBL/GenBank/DDBJ whole genome shotgun (WGS) entry which is preliminary data.</text>
</comment>
<feature type="transmembrane region" description="Helical" evidence="4">
    <location>
        <begin position="255"/>
        <end position="273"/>
    </location>
</feature>
<dbReference type="PROSITE" id="PS50901">
    <property type="entry name" value="FTSK"/>
    <property type="match status" value="1"/>
</dbReference>
<keyword evidence="7" id="KW-1185">Reference proteome</keyword>
<dbReference type="InterPro" id="IPR027417">
    <property type="entry name" value="P-loop_NTPase"/>
</dbReference>
<evidence type="ECO:0000259" key="5">
    <source>
        <dbReference type="PROSITE" id="PS50901"/>
    </source>
</evidence>
<evidence type="ECO:0000256" key="2">
    <source>
        <dbReference type="ARBA" id="ARBA00022840"/>
    </source>
</evidence>
<keyword evidence="4" id="KW-0472">Membrane</keyword>
<dbReference type="InterPro" id="IPR002543">
    <property type="entry name" value="FtsK_dom"/>
</dbReference>
<dbReference type="PANTHER" id="PTHR22683">
    <property type="entry name" value="SPORULATION PROTEIN RELATED"/>
    <property type="match status" value="1"/>
</dbReference>
<feature type="domain" description="FtsK" evidence="5">
    <location>
        <begin position="508"/>
        <end position="697"/>
    </location>
</feature>